<protein>
    <submittedName>
        <fullName evidence="2">Phosphotransferase</fullName>
    </submittedName>
</protein>
<name>A0ABU2NWE1_9ACTN</name>
<dbReference type="Pfam" id="PF01636">
    <property type="entry name" value="APH"/>
    <property type="match status" value="1"/>
</dbReference>
<comment type="caution">
    <text evidence="2">The sequence shown here is derived from an EMBL/GenBank/DDBJ whole genome shotgun (WGS) entry which is preliminary data.</text>
</comment>
<gene>
    <name evidence="2" type="ORF">RM572_21370</name>
</gene>
<sequence>MTTFRDFLVDEFPDAPVSELSGSNNLVYLVRTDQGPVVAKHVVDGDIPLGYLAEATAALGAHLPVQRIHRVCRTEDGDPFDAVFAEYVEGENLAAAMEREDDGPSTDALVDHLCRFVLACRHLPPMRDGYGLYKREAPALATWPEFVVHYGRRYWNRVRPFYEGTETAAAVDAWLDGGFAEAAKAHTAPHTVVSIDANLKNTVVAPDGRMVVLNVPIAALSAPAHAVGAISLHLRHRPPYKPFLDAAAERLCPDDAPLVPHFELWGMLGILSFYAVRQPDRQHEWRNWGSPVLLDDDFRDLVRTHLPAPERP</sequence>
<reference evidence="3" key="1">
    <citation type="submission" date="2023-07" db="EMBL/GenBank/DDBJ databases">
        <title>30 novel species of actinomycetes from the DSMZ collection.</title>
        <authorList>
            <person name="Nouioui I."/>
        </authorList>
    </citation>
    <scope>NUCLEOTIDE SEQUENCE [LARGE SCALE GENOMIC DNA]</scope>
    <source>
        <strain evidence="3">DSM 42041</strain>
    </source>
</reference>
<dbReference type="RefSeq" id="WP_311674997.1">
    <property type="nucleotide sequence ID" value="NZ_JAVREQ010000021.1"/>
</dbReference>
<proteinExistence type="predicted"/>
<evidence type="ECO:0000259" key="1">
    <source>
        <dbReference type="Pfam" id="PF01636"/>
    </source>
</evidence>
<evidence type="ECO:0000313" key="2">
    <source>
        <dbReference type="EMBL" id="MDT0381311.1"/>
    </source>
</evidence>
<dbReference type="EMBL" id="JAVREQ010000021">
    <property type="protein sequence ID" value="MDT0381311.1"/>
    <property type="molecule type" value="Genomic_DNA"/>
</dbReference>
<accession>A0ABU2NWE1</accession>
<evidence type="ECO:0000313" key="3">
    <source>
        <dbReference type="Proteomes" id="UP001183414"/>
    </source>
</evidence>
<keyword evidence="3" id="KW-1185">Reference proteome</keyword>
<dbReference type="SUPFAM" id="SSF56112">
    <property type="entry name" value="Protein kinase-like (PK-like)"/>
    <property type="match status" value="1"/>
</dbReference>
<organism evidence="2 3">
    <name type="scientific">Streptomyces hazeniae</name>
    <dbReference type="NCBI Taxonomy" id="3075538"/>
    <lineage>
        <taxon>Bacteria</taxon>
        <taxon>Bacillati</taxon>
        <taxon>Actinomycetota</taxon>
        <taxon>Actinomycetes</taxon>
        <taxon>Kitasatosporales</taxon>
        <taxon>Streptomycetaceae</taxon>
        <taxon>Streptomyces</taxon>
    </lineage>
</organism>
<dbReference type="InterPro" id="IPR002575">
    <property type="entry name" value="Aminoglycoside_PTrfase"/>
</dbReference>
<feature type="domain" description="Aminoglycoside phosphotransferase" evidence="1">
    <location>
        <begin position="21"/>
        <end position="204"/>
    </location>
</feature>
<dbReference type="InterPro" id="IPR011009">
    <property type="entry name" value="Kinase-like_dom_sf"/>
</dbReference>
<dbReference type="Proteomes" id="UP001183414">
    <property type="component" value="Unassembled WGS sequence"/>
</dbReference>